<proteinExistence type="predicted"/>
<dbReference type="AlphaFoldDB" id="A0A2M4B7Q5"/>
<accession>A0A2M4B7Q5</accession>
<protein>
    <submittedName>
        <fullName evidence="1">Putative secreted protein</fullName>
    </submittedName>
</protein>
<evidence type="ECO:0000313" key="1">
    <source>
        <dbReference type="EMBL" id="MBW49057.1"/>
    </source>
</evidence>
<sequence length="87" mass="9691">MGSTGVLQIASSLAAFVRSRSCCQEQSSSFFFGPSEWCFKCILVWLSATMRISCTHTHTRDSQLNVFSTRPATTTRSSSFVIVHHQL</sequence>
<organism evidence="1">
    <name type="scientific">Anopheles triannulatus</name>
    <dbReference type="NCBI Taxonomy" id="58253"/>
    <lineage>
        <taxon>Eukaryota</taxon>
        <taxon>Metazoa</taxon>
        <taxon>Ecdysozoa</taxon>
        <taxon>Arthropoda</taxon>
        <taxon>Hexapoda</taxon>
        <taxon>Insecta</taxon>
        <taxon>Pterygota</taxon>
        <taxon>Neoptera</taxon>
        <taxon>Endopterygota</taxon>
        <taxon>Diptera</taxon>
        <taxon>Nematocera</taxon>
        <taxon>Culicoidea</taxon>
        <taxon>Culicidae</taxon>
        <taxon>Anophelinae</taxon>
        <taxon>Anopheles</taxon>
    </lineage>
</organism>
<dbReference type="EMBL" id="GGFK01015736">
    <property type="protein sequence ID" value="MBW49057.1"/>
    <property type="molecule type" value="Transcribed_RNA"/>
</dbReference>
<name>A0A2M4B7Q5_9DIPT</name>
<reference evidence="1" key="1">
    <citation type="submission" date="2018-01" db="EMBL/GenBank/DDBJ databases">
        <title>An insight into the sialome of Amazonian anophelines.</title>
        <authorList>
            <person name="Ribeiro J.M."/>
            <person name="Scarpassa V."/>
            <person name="Calvo E."/>
        </authorList>
    </citation>
    <scope>NUCLEOTIDE SEQUENCE</scope>
    <source>
        <tissue evidence="1">Salivary glands</tissue>
    </source>
</reference>